<protein>
    <submittedName>
        <fullName evidence="3">Acyl-CoA thioesterase</fullName>
    </submittedName>
</protein>
<dbReference type="InterPro" id="IPR029069">
    <property type="entry name" value="HotDog_dom_sf"/>
</dbReference>
<evidence type="ECO:0000313" key="3">
    <source>
        <dbReference type="EMBL" id="GIZ52727.1"/>
    </source>
</evidence>
<dbReference type="SUPFAM" id="SSF54637">
    <property type="entry name" value="Thioesterase/thiol ester dehydrase-isomerase"/>
    <property type="match status" value="2"/>
</dbReference>
<accession>A0ABQ4Q6Q8</accession>
<reference evidence="3 4" key="1">
    <citation type="journal article" date="2022" name="Int. J. Syst. Evol. Microbiol.">
        <title>Noviherbaspirillum aridicola sp. nov., isolated from an arid soil in Pakistan.</title>
        <authorList>
            <person name="Khan I.U."/>
            <person name="Saqib M."/>
            <person name="Amin A."/>
            <person name="Hussain F."/>
            <person name="Li L."/>
            <person name="Liu Y.H."/>
            <person name="Fang B.Z."/>
            <person name="Ahmed I."/>
            <person name="Li W.J."/>
        </authorList>
    </citation>
    <scope>NUCLEOTIDE SEQUENCE [LARGE SCALE GENOMIC DNA]</scope>
    <source>
        <strain evidence="3 4">NCCP-691</strain>
    </source>
</reference>
<dbReference type="InterPro" id="IPR049450">
    <property type="entry name" value="ACOT8-like_C"/>
</dbReference>
<proteinExistence type="predicted"/>
<feature type="domain" description="Acyl-CoA thioesterase-like C-terminal" evidence="2">
    <location>
        <begin position="132"/>
        <end position="263"/>
    </location>
</feature>
<dbReference type="Pfam" id="PF20789">
    <property type="entry name" value="4HBT_3C"/>
    <property type="match status" value="1"/>
</dbReference>
<dbReference type="PANTHER" id="PTHR38110:SF1">
    <property type="entry name" value="THIOESTERASE DOMAIN-CONTAINING PROTEIN"/>
    <property type="match status" value="1"/>
</dbReference>
<dbReference type="Proteomes" id="UP000887222">
    <property type="component" value="Unassembled WGS sequence"/>
</dbReference>
<dbReference type="EMBL" id="BPMK01000012">
    <property type="protein sequence ID" value="GIZ52727.1"/>
    <property type="molecule type" value="Genomic_DNA"/>
</dbReference>
<dbReference type="Gene3D" id="2.40.160.210">
    <property type="entry name" value="Acyl-CoA thioesterase, double hotdog domain"/>
    <property type="match status" value="1"/>
</dbReference>
<organism evidence="3 4">
    <name type="scientific">Noviherbaspirillum aridicola</name>
    <dbReference type="NCBI Taxonomy" id="2849687"/>
    <lineage>
        <taxon>Bacteria</taxon>
        <taxon>Pseudomonadati</taxon>
        <taxon>Pseudomonadota</taxon>
        <taxon>Betaproteobacteria</taxon>
        <taxon>Burkholderiales</taxon>
        <taxon>Oxalobacteraceae</taxon>
        <taxon>Noviherbaspirillum</taxon>
    </lineage>
</organism>
<dbReference type="InterPro" id="IPR052389">
    <property type="entry name" value="Sec_Metab_Biosynth-Assoc"/>
</dbReference>
<dbReference type="PANTHER" id="PTHR38110">
    <property type="entry name" value="CHROMOSOME 23, WHOLE GENOME SHOTGUN SEQUENCE"/>
    <property type="match status" value="1"/>
</dbReference>
<dbReference type="RefSeq" id="WP_238482437.1">
    <property type="nucleotide sequence ID" value="NZ_BPMK01000012.1"/>
</dbReference>
<dbReference type="Pfam" id="PF13622">
    <property type="entry name" value="4HBT_3"/>
    <property type="match status" value="1"/>
</dbReference>
<dbReference type="InterPro" id="IPR049449">
    <property type="entry name" value="TesB_ACOT8-like_N"/>
</dbReference>
<sequence length="266" mass="28682">MTAHVFDAALALNGAGETLTGHTHPAYANMVGPFGGMISAVLLNAVLQHPQRLGDPVSLTVHYAAPIADGGFGLVPRVMRTNRTTQHWLVELVQAGGVAAYATAVTATRRDTWSASDAVFPEVPPADRVAVAPPVPRAAWTASYEMRFIDGALTMEEGERADSLTRLWIRDQPPRPLDYASLSAICDAFFPRIFVRRPKWVPVGTVTLTTYFHADAAQLAAVGAAPVLGVARANRFEQGFFDQSAEIWSGDGKLLAASHQLVYFKE</sequence>
<evidence type="ECO:0000259" key="2">
    <source>
        <dbReference type="Pfam" id="PF20789"/>
    </source>
</evidence>
<evidence type="ECO:0000313" key="4">
    <source>
        <dbReference type="Proteomes" id="UP000887222"/>
    </source>
</evidence>
<dbReference type="InterPro" id="IPR042171">
    <property type="entry name" value="Acyl-CoA_hotdog"/>
</dbReference>
<comment type="caution">
    <text evidence="3">The sequence shown here is derived from an EMBL/GenBank/DDBJ whole genome shotgun (WGS) entry which is preliminary data.</text>
</comment>
<feature type="domain" description="Acyl-CoA thioesterase-like N-terminal HotDog" evidence="1">
    <location>
        <begin position="25"/>
        <end position="106"/>
    </location>
</feature>
<evidence type="ECO:0000259" key="1">
    <source>
        <dbReference type="Pfam" id="PF13622"/>
    </source>
</evidence>
<keyword evidence="4" id="KW-1185">Reference proteome</keyword>
<gene>
    <name evidence="3" type="ORF">NCCP691_27410</name>
</gene>
<name>A0ABQ4Q6Q8_9BURK</name>